<feature type="domain" description="Heparinase II/III-like C-terminal" evidence="7">
    <location>
        <begin position="373"/>
        <end position="579"/>
    </location>
</feature>
<evidence type="ECO:0000259" key="7">
    <source>
        <dbReference type="Pfam" id="PF07940"/>
    </source>
</evidence>
<dbReference type="InterPro" id="IPR008397">
    <property type="entry name" value="Alginate_lyase_dom"/>
</dbReference>
<evidence type="ECO:0000256" key="4">
    <source>
        <dbReference type="ARBA" id="ARBA00023239"/>
    </source>
</evidence>
<gene>
    <name evidence="8" type="ORF">ACFOW1_05675</name>
</gene>
<proteinExistence type="predicted"/>
<evidence type="ECO:0000256" key="2">
    <source>
        <dbReference type="ARBA" id="ARBA00022729"/>
    </source>
</evidence>
<comment type="caution">
    <text evidence="8">The sequence shown here is derived from an EMBL/GenBank/DDBJ whole genome shotgun (WGS) entry which is preliminary data.</text>
</comment>
<dbReference type="Proteomes" id="UP001595906">
    <property type="component" value="Unassembled WGS sequence"/>
</dbReference>
<dbReference type="Gene3D" id="2.70.98.70">
    <property type="match status" value="1"/>
</dbReference>
<dbReference type="PANTHER" id="PTHR39210:SF1">
    <property type="entry name" value="HEPARIN-SULFATE LYASE"/>
    <property type="match status" value="1"/>
</dbReference>
<sequence length="731" mass="81685">MKRYTILALVFFYTSLFAQHPIAYLTKADVGVVKTGLTREGLLKASFRDVKQSVDKWIGKDIDVPIPKDPAGGYTHEQHKANYILMFNSSLMYQLSGDTKYALLVKKLFLKYAALNPTLQNHPQATSSSPGRIFWQALNDANWLVYTGLAFDCIHDYLTPAERQLIADGAFKPEVDFFTINLKDWFNLIHNHAVWACAGVGIVGIATDNAHYLDMALHGTALDDKTGFLANIDGLFSPDGYYTEGPYYVRYAILPFYLFANALNNQQPTLKVFQRRNNVLQKALVNGLQQTNLNGGFYSYNDALKEKSFISNEIVEALSIAWKVYGADSSLLPVAKQQNRVTLSKGGADVALALAMSKNIAAFYPYKPISFTDGAKGNEGGVSILRTGGSEQLTSLIFKYSAHGLSHGHYDKLNIILYDGGNEILQDYGAARFIGIEQKYGGRYLPESKNYAAQTIAHNTVVVDETSHYNGKEDLSQKYHPEKLFSNSSNGKVQVISAIDDKAYGDVTLHRTVWMLQLPDASKPLTVDFFRLLSSKQHQYDLPFQYLGTVINTSFKYQAFTNSQTTLGAKSGYQFLWKEASAKASNALTQFTFLNNKTYYTISSYTDDSTNLFFTRLGANDPNFNLRRDPAYVIRKKGANQTFVNVVEIHGSYDTNNEVSVNAYSKVENITILRDDEAYLIAQISINKKLLVVAQSNKNVAANTKHTVKINGTDAHWVGPYTVIYDHQILQ</sequence>
<keyword evidence="4 8" id="KW-0456">Lyase</keyword>
<dbReference type="PANTHER" id="PTHR39210">
    <property type="entry name" value="HEPARIN-SULFATE LYASE"/>
    <property type="match status" value="1"/>
</dbReference>
<keyword evidence="9" id="KW-1185">Reference proteome</keyword>
<dbReference type="InterPro" id="IPR008929">
    <property type="entry name" value="Chondroitin_lyas"/>
</dbReference>
<comment type="subcellular location">
    <subcellularLocation>
        <location evidence="1">Periplasm</location>
    </subcellularLocation>
</comment>
<feature type="domain" description="Alginate lyase" evidence="6">
    <location>
        <begin position="87"/>
        <end position="284"/>
    </location>
</feature>
<accession>A0ABV8PTB5</accession>
<dbReference type="EMBL" id="JBHSDC010000003">
    <property type="protein sequence ID" value="MFC4231369.1"/>
    <property type="molecule type" value="Genomic_DNA"/>
</dbReference>
<dbReference type="SUPFAM" id="SSF48230">
    <property type="entry name" value="Chondroitin AC/alginate lyase"/>
    <property type="match status" value="1"/>
</dbReference>
<dbReference type="Pfam" id="PF05426">
    <property type="entry name" value="Alginate_lyase"/>
    <property type="match status" value="1"/>
</dbReference>
<protein>
    <submittedName>
        <fullName evidence="8">Alginate lyase family protein</fullName>
    </submittedName>
</protein>
<feature type="chain" id="PRO_5045573695" evidence="5">
    <location>
        <begin position="19"/>
        <end position="731"/>
    </location>
</feature>
<dbReference type="GO" id="GO:0016829">
    <property type="term" value="F:lyase activity"/>
    <property type="evidence" value="ECO:0007669"/>
    <property type="project" value="UniProtKB-KW"/>
</dbReference>
<evidence type="ECO:0000313" key="9">
    <source>
        <dbReference type="Proteomes" id="UP001595906"/>
    </source>
</evidence>
<reference evidence="9" key="1">
    <citation type="journal article" date="2019" name="Int. J. Syst. Evol. Microbiol.">
        <title>The Global Catalogue of Microorganisms (GCM) 10K type strain sequencing project: providing services to taxonomists for standard genome sequencing and annotation.</title>
        <authorList>
            <consortium name="The Broad Institute Genomics Platform"/>
            <consortium name="The Broad Institute Genome Sequencing Center for Infectious Disease"/>
            <person name="Wu L."/>
            <person name="Ma J."/>
        </authorList>
    </citation>
    <scope>NUCLEOTIDE SEQUENCE [LARGE SCALE GENOMIC DNA]</scope>
    <source>
        <strain evidence="9">CECT 8010</strain>
    </source>
</reference>
<keyword evidence="3" id="KW-0574">Periplasm</keyword>
<dbReference type="RefSeq" id="WP_379012792.1">
    <property type="nucleotide sequence ID" value="NZ_JBHSDC010000003.1"/>
</dbReference>
<dbReference type="Gene3D" id="1.50.10.100">
    <property type="entry name" value="Chondroitin AC/alginate lyase"/>
    <property type="match status" value="1"/>
</dbReference>
<evidence type="ECO:0000259" key="6">
    <source>
        <dbReference type="Pfam" id="PF05426"/>
    </source>
</evidence>
<dbReference type="Pfam" id="PF07940">
    <property type="entry name" value="Hepar_II_III_C"/>
    <property type="match status" value="1"/>
</dbReference>
<evidence type="ECO:0000256" key="1">
    <source>
        <dbReference type="ARBA" id="ARBA00004418"/>
    </source>
</evidence>
<keyword evidence="2 5" id="KW-0732">Signal</keyword>
<evidence type="ECO:0000256" key="3">
    <source>
        <dbReference type="ARBA" id="ARBA00022764"/>
    </source>
</evidence>
<name>A0ABV8PTB5_9BACT</name>
<organism evidence="8 9">
    <name type="scientific">Parasediminibacterium paludis</name>
    <dbReference type="NCBI Taxonomy" id="908966"/>
    <lineage>
        <taxon>Bacteria</taxon>
        <taxon>Pseudomonadati</taxon>
        <taxon>Bacteroidota</taxon>
        <taxon>Chitinophagia</taxon>
        <taxon>Chitinophagales</taxon>
        <taxon>Chitinophagaceae</taxon>
        <taxon>Parasediminibacterium</taxon>
    </lineage>
</organism>
<evidence type="ECO:0000256" key="5">
    <source>
        <dbReference type="SAM" id="SignalP"/>
    </source>
</evidence>
<dbReference type="InterPro" id="IPR012480">
    <property type="entry name" value="Hepar_II_III_C"/>
</dbReference>
<evidence type="ECO:0000313" key="8">
    <source>
        <dbReference type="EMBL" id="MFC4231369.1"/>
    </source>
</evidence>
<feature type="signal peptide" evidence="5">
    <location>
        <begin position="1"/>
        <end position="18"/>
    </location>
</feature>